<evidence type="ECO:0008006" key="8">
    <source>
        <dbReference type="Google" id="ProtNLM"/>
    </source>
</evidence>
<dbReference type="OrthoDB" id="10009406at2759"/>
<reference evidence="5" key="1">
    <citation type="submission" date="2021-02" db="EMBL/GenBank/DDBJ databases">
        <authorList>
            <person name="Nowell W R."/>
        </authorList>
    </citation>
    <scope>NUCLEOTIDE SEQUENCE</scope>
</reference>
<dbReference type="Gene3D" id="3.90.640.10">
    <property type="entry name" value="Actin, Chain A, domain 4"/>
    <property type="match status" value="1"/>
</dbReference>
<dbReference type="AlphaFoldDB" id="A0A814UBT1"/>
<dbReference type="GO" id="GO:0005524">
    <property type="term" value="F:ATP binding"/>
    <property type="evidence" value="ECO:0007669"/>
    <property type="project" value="UniProtKB-KW"/>
</dbReference>
<gene>
    <name evidence="5" type="ORF">GPM918_LOCUS22292</name>
    <name evidence="6" type="ORF">SRO942_LOCUS22290</name>
</gene>
<dbReference type="PROSITE" id="PS01036">
    <property type="entry name" value="HSP70_3"/>
    <property type="match status" value="1"/>
</dbReference>
<dbReference type="Pfam" id="PF00012">
    <property type="entry name" value="HSP70"/>
    <property type="match status" value="2"/>
</dbReference>
<dbReference type="EMBL" id="CAJOBC010007589">
    <property type="protein sequence ID" value="CAF3937000.1"/>
    <property type="molecule type" value="Genomic_DNA"/>
</dbReference>
<evidence type="ECO:0000313" key="7">
    <source>
        <dbReference type="Proteomes" id="UP000663829"/>
    </source>
</evidence>
<evidence type="ECO:0000313" key="5">
    <source>
        <dbReference type="EMBL" id="CAF1173114.1"/>
    </source>
</evidence>
<sequence length="567" mass="63431">MRFGHDAEDAVDISAIKGIRIEDSRCIGPFTLVTPLSIRKGEKQLSYSSANQTRCITIVSNAIERGFARITNFKLLANTIVTNYLPVLHNIFQIILATDNCFYPPLINNIERINKDIERIIQRLDLENDIDDEEADTSGGWTQFSINHLIDEWFFPPLSEPIIRNWCALVYAFELSEQYLQQMITDMKIMKHIKYPNTIRCHNIISRFASVDSINPRKHIVYIQPLHMLDKLATAASVLMADSGIAIGIDLGTTYSNPNNTVFNVKRLIGLKFDDATVQSDMKHWPFKVINEGSKPKEAYLGKKVTNAVISVPAHFNTSQRQATKDAGVLAGLNVLRLISEPTAAALTYGLENKVTVERNVLIFKLGGGTLGVSILTIEEGIFQVKSTAGDARLGGEDFDNRMVSHFVQEFKRKNHKYIGDNKRGLCRLRKACEQTKRTLSSSSEASIEIDSLHDGIDFYSTITRARFQELNADLFRATLEPVGQVLRDARMDKSQIHEIVLVGGSTRIPKVQQLLKDFFNGKELNKSLDPDEAVAYGAAVHAAILTGDTSKELKDVFLFNVAPLSL</sequence>
<proteinExistence type="inferred from homology"/>
<dbReference type="PROSITE" id="PS00297">
    <property type="entry name" value="HSP70_1"/>
    <property type="match status" value="1"/>
</dbReference>
<evidence type="ECO:0000313" key="6">
    <source>
        <dbReference type="EMBL" id="CAF3937000.1"/>
    </source>
</evidence>
<dbReference type="FunFam" id="3.30.420.40:FF:000545">
    <property type="entry name" value="Endoplasmic reticulum chaperone BiP"/>
    <property type="match status" value="1"/>
</dbReference>
<comment type="caution">
    <text evidence="5">The sequence shown here is derived from an EMBL/GenBank/DDBJ whole genome shotgun (WGS) entry which is preliminary data.</text>
</comment>
<accession>A0A814UBT1</accession>
<keyword evidence="2 4" id="KW-0547">Nucleotide-binding</keyword>
<dbReference type="FunFam" id="3.90.640.10:FF:000134">
    <property type="entry name" value="Heat shock cognate 71 kDa protein"/>
    <property type="match status" value="1"/>
</dbReference>
<dbReference type="FunFam" id="3.30.30.30:FF:000001">
    <property type="entry name" value="heat shock 70 kDa protein-like"/>
    <property type="match status" value="1"/>
</dbReference>
<dbReference type="InterPro" id="IPR043129">
    <property type="entry name" value="ATPase_NBD"/>
</dbReference>
<evidence type="ECO:0000256" key="1">
    <source>
        <dbReference type="ARBA" id="ARBA00007381"/>
    </source>
</evidence>
<dbReference type="InterPro" id="IPR018181">
    <property type="entry name" value="Heat_shock_70_CS"/>
</dbReference>
<keyword evidence="3 4" id="KW-0067">ATP-binding</keyword>
<dbReference type="SUPFAM" id="SSF53067">
    <property type="entry name" value="Actin-like ATPase domain"/>
    <property type="match status" value="2"/>
</dbReference>
<dbReference type="Proteomes" id="UP000663829">
    <property type="component" value="Unassembled WGS sequence"/>
</dbReference>
<dbReference type="GO" id="GO:0140662">
    <property type="term" value="F:ATP-dependent protein folding chaperone"/>
    <property type="evidence" value="ECO:0007669"/>
    <property type="project" value="InterPro"/>
</dbReference>
<feature type="non-terminal residue" evidence="5">
    <location>
        <position position="1"/>
    </location>
</feature>
<comment type="similarity">
    <text evidence="1 4">Belongs to the heat shock protein 70 family.</text>
</comment>
<evidence type="ECO:0000256" key="4">
    <source>
        <dbReference type="RuleBase" id="RU003322"/>
    </source>
</evidence>
<organism evidence="5 7">
    <name type="scientific">Didymodactylos carnosus</name>
    <dbReference type="NCBI Taxonomy" id="1234261"/>
    <lineage>
        <taxon>Eukaryota</taxon>
        <taxon>Metazoa</taxon>
        <taxon>Spiralia</taxon>
        <taxon>Gnathifera</taxon>
        <taxon>Rotifera</taxon>
        <taxon>Eurotatoria</taxon>
        <taxon>Bdelloidea</taxon>
        <taxon>Philodinida</taxon>
        <taxon>Philodinidae</taxon>
        <taxon>Didymodactylos</taxon>
    </lineage>
</organism>
<dbReference type="Gene3D" id="3.30.30.30">
    <property type="match status" value="1"/>
</dbReference>
<evidence type="ECO:0000256" key="2">
    <source>
        <dbReference type="ARBA" id="ARBA00022741"/>
    </source>
</evidence>
<protein>
    <recommendedName>
        <fullName evidence="8">Heat shock protein 70</fullName>
    </recommendedName>
</protein>
<dbReference type="FunFam" id="3.30.420.40:FF:000172">
    <property type="entry name" value="Heat shock 70 kDa protein"/>
    <property type="match status" value="1"/>
</dbReference>
<dbReference type="Proteomes" id="UP000681722">
    <property type="component" value="Unassembled WGS sequence"/>
</dbReference>
<dbReference type="Gene3D" id="3.30.420.40">
    <property type="match status" value="2"/>
</dbReference>
<dbReference type="PANTHER" id="PTHR19375">
    <property type="entry name" value="HEAT SHOCK PROTEIN 70KDA"/>
    <property type="match status" value="1"/>
</dbReference>
<dbReference type="EMBL" id="CAJNOQ010007589">
    <property type="protein sequence ID" value="CAF1173114.1"/>
    <property type="molecule type" value="Genomic_DNA"/>
</dbReference>
<name>A0A814UBT1_9BILA</name>
<keyword evidence="7" id="KW-1185">Reference proteome</keyword>
<evidence type="ECO:0000256" key="3">
    <source>
        <dbReference type="ARBA" id="ARBA00022840"/>
    </source>
</evidence>
<dbReference type="PRINTS" id="PR00301">
    <property type="entry name" value="HEATSHOCK70"/>
</dbReference>
<dbReference type="InterPro" id="IPR013126">
    <property type="entry name" value="Hsp_70_fam"/>
</dbReference>